<dbReference type="GO" id="GO:0005737">
    <property type="term" value="C:cytoplasm"/>
    <property type="evidence" value="ECO:0007669"/>
    <property type="project" value="TreeGrafter"/>
</dbReference>
<feature type="signal peptide" evidence="10">
    <location>
        <begin position="1"/>
        <end position="21"/>
    </location>
</feature>
<dbReference type="InterPro" id="IPR020835">
    <property type="entry name" value="Catalase_sf"/>
</dbReference>
<dbReference type="Pfam" id="PF00199">
    <property type="entry name" value="Catalase"/>
    <property type="match status" value="1"/>
</dbReference>
<evidence type="ECO:0000256" key="9">
    <source>
        <dbReference type="PIRSR" id="PIRSR000296-2"/>
    </source>
</evidence>
<dbReference type="SUPFAM" id="SSF56634">
    <property type="entry name" value="Heme-dependent catalase-like"/>
    <property type="match status" value="1"/>
</dbReference>
<dbReference type="InterPro" id="IPR018028">
    <property type="entry name" value="Catalase"/>
</dbReference>
<dbReference type="EC" id="1.11.1.-" evidence="7"/>
<evidence type="ECO:0000256" key="4">
    <source>
        <dbReference type="ARBA" id="ARBA00022723"/>
    </source>
</evidence>
<dbReference type="Gene3D" id="1.20.1280.120">
    <property type="match status" value="1"/>
</dbReference>
<evidence type="ECO:0000256" key="8">
    <source>
        <dbReference type="PIRSR" id="PIRSR000296-1"/>
    </source>
</evidence>
<comment type="function">
    <text evidence="7">Has an organic peroxide-dependent peroxidase activity.</text>
</comment>
<protein>
    <recommendedName>
        <fullName evidence="7">Catalase-related peroxidase</fullName>
        <ecNumber evidence="7">1.11.1.-</ecNumber>
    </recommendedName>
</protein>
<organism evidence="12 13">
    <name type="scientific">Vibrio tetraodonis subsp. pristinus</name>
    <dbReference type="NCBI Taxonomy" id="2695891"/>
    <lineage>
        <taxon>Bacteria</taxon>
        <taxon>Pseudomonadati</taxon>
        <taxon>Pseudomonadota</taxon>
        <taxon>Gammaproteobacteria</taxon>
        <taxon>Vibrionales</taxon>
        <taxon>Vibrionaceae</taxon>
        <taxon>Vibrio</taxon>
    </lineage>
</organism>
<dbReference type="PANTHER" id="PTHR11465:SF9">
    <property type="entry name" value="CATALASE"/>
    <property type="match status" value="1"/>
</dbReference>
<dbReference type="GO" id="GO:0042542">
    <property type="term" value="P:response to hydrogen peroxide"/>
    <property type="evidence" value="ECO:0007669"/>
    <property type="project" value="TreeGrafter"/>
</dbReference>
<keyword evidence="4 7" id="KW-0479">Metal-binding</keyword>
<evidence type="ECO:0000256" key="10">
    <source>
        <dbReference type="SAM" id="SignalP"/>
    </source>
</evidence>
<dbReference type="GO" id="GO:0020037">
    <property type="term" value="F:heme binding"/>
    <property type="evidence" value="ECO:0007669"/>
    <property type="project" value="InterPro"/>
</dbReference>
<proteinExistence type="inferred from homology"/>
<accession>A0A6L8LPL4</accession>
<name>A0A6L8LPL4_9VIBR</name>
<sequence>MMLNKVALATSLAILSTPNLAQEQRSPAQNLDTFEKLFGVTEGKRRNHTKGFCFEGEFMPIDSAVSQLSNSPIFSGTSKVYGRVSHKGGKANPADNQPGHYGLAFQITTADNQIHMMSMNTEHFFPTSTVADFMAFLAAQAEGPEATKAFVKAHPEIQEYKKYHSALSSELHPYEGATYNSINTFYLVNDQGKKTPVRWSFVPSGEHGIVKTPQTDFFLENMQANIKNGGVSWDMVLTLANQDDDILNPHIKWSDDNEKITVAKLTVNKAVAESEGTCANMNFDPMAISQGFAPSEDPMLAARSAVYAVGLGRRLSEQ</sequence>
<comment type="caution">
    <text evidence="12">The sequence shown here is derived from an EMBL/GenBank/DDBJ whole genome shotgun (WGS) entry which is preliminary data.</text>
</comment>
<keyword evidence="3 7" id="KW-0349">Heme</keyword>
<gene>
    <name evidence="12" type="ORF">GTG28_01710</name>
</gene>
<feature type="binding site" description="axial binding residue" evidence="9">
    <location>
        <position position="307"/>
    </location>
    <ligand>
        <name>heme</name>
        <dbReference type="ChEBI" id="CHEBI:30413"/>
    </ligand>
    <ligandPart>
        <name>Fe</name>
        <dbReference type="ChEBI" id="CHEBI:18248"/>
    </ligandPart>
</feature>
<dbReference type="PANTHER" id="PTHR11465">
    <property type="entry name" value="CATALASE"/>
    <property type="match status" value="1"/>
</dbReference>
<dbReference type="AlphaFoldDB" id="A0A6L8LPL4"/>
<keyword evidence="2 7" id="KW-0575">Peroxidase</keyword>
<dbReference type="Proteomes" id="UP000478571">
    <property type="component" value="Unassembled WGS sequence"/>
</dbReference>
<evidence type="ECO:0000256" key="3">
    <source>
        <dbReference type="ARBA" id="ARBA00022617"/>
    </source>
</evidence>
<dbReference type="InterPro" id="IPR024168">
    <property type="entry name" value="Catalase_SrpA-type_pred"/>
</dbReference>
<keyword evidence="5 7" id="KW-0560">Oxidoreductase</keyword>
<keyword evidence="10" id="KW-0732">Signal</keyword>
<feature type="domain" description="Catalase core" evidence="11">
    <location>
        <begin position="45"/>
        <end position="310"/>
    </location>
</feature>
<evidence type="ECO:0000256" key="2">
    <source>
        <dbReference type="ARBA" id="ARBA00022559"/>
    </source>
</evidence>
<feature type="active site" evidence="8">
    <location>
        <position position="48"/>
    </location>
</feature>
<evidence type="ECO:0000256" key="5">
    <source>
        <dbReference type="ARBA" id="ARBA00023002"/>
    </source>
</evidence>
<comment type="similarity">
    <text evidence="1 7">Belongs to the catalase family.</text>
</comment>
<evidence type="ECO:0000256" key="1">
    <source>
        <dbReference type="ARBA" id="ARBA00005329"/>
    </source>
</evidence>
<dbReference type="GO" id="GO:0046872">
    <property type="term" value="F:metal ion binding"/>
    <property type="evidence" value="ECO:0007669"/>
    <property type="project" value="UniProtKB-KW"/>
</dbReference>
<keyword evidence="13" id="KW-1185">Reference proteome</keyword>
<evidence type="ECO:0000256" key="7">
    <source>
        <dbReference type="PIRNR" id="PIRNR000296"/>
    </source>
</evidence>
<dbReference type="PROSITE" id="PS51402">
    <property type="entry name" value="CATALASE_3"/>
    <property type="match status" value="1"/>
</dbReference>
<dbReference type="GO" id="GO:0004096">
    <property type="term" value="F:catalase activity"/>
    <property type="evidence" value="ECO:0007669"/>
    <property type="project" value="InterPro"/>
</dbReference>
<evidence type="ECO:0000259" key="11">
    <source>
        <dbReference type="Pfam" id="PF00199"/>
    </source>
</evidence>
<keyword evidence="6 7" id="KW-0408">Iron</keyword>
<evidence type="ECO:0000313" key="12">
    <source>
        <dbReference type="EMBL" id="MYM57928.1"/>
    </source>
</evidence>
<dbReference type="PIRSF" id="PIRSF000296">
    <property type="entry name" value="SrpA"/>
    <property type="match status" value="1"/>
</dbReference>
<evidence type="ECO:0000313" key="13">
    <source>
        <dbReference type="Proteomes" id="UP000478571"/>
    </source>
</evidence>
<dbReference type="InterPro" id="IPR011614">
    <property type="entry name" value="Catalase_core"/>
</dbReference>
<reference evidence="12 13" key="1">
    <citation type="submission" date="2020-01" db="EMBL/GenBank/DDBJ databases">
        <title>Draft Genome Sequence of Vibrio sp. strain OCN044, Isolated from a Healthy Coral at Palmyra Atoll.</title>
        <authorList>
            <person name="Videau P."/>
            <person name="Loughran R."/>
            <person name="Esquivel A."/>
            <person name="Deadmond M."/>
            <person name="Paddock B.E."/>
            <person name="Saw J.H."/>
            <person name="Ushijima B."/>
        </authorList>
    </citation>
    <scope>NUCLEOTIDE SEQUENCE [LARGE SCALE GENOMIC DNA]</scope>
    <source>
        <strain evidence="12 13">OCN044</strain>
    </source>
</reference>
<comment type="cofactor">
    <cofactor evidence="7">
        <name>heme</name>
        <dbReference type="ChEBI" id="CHEBI:30413"/>
    </cofactor>
</comment>
<dbReference type="GO" id="GO:0042744">
    <property type="term" value="P:hydrogen peroxide catabolic process"/>
    <property type="evidence" value="ECO:0007669"/>
    <property type="project" value="TreeGrafter"/>
</dbReference>
<dbReference type="Gene3D" id="2.40.180.10">
    <property type="entry name" value="Catalase core domain"/>
    <property type="match status" value="1"/>
</dbReference>
<evidence type="ECO:0000256" key="6">
    <source>
        <dbReference type="ARBA" id="ARBA00023004"/>
    </source>
</evidence>
<feature type="chain" id="PRO_5026971239" description="Catalase-related peroxidase" evidence="10">
    <location>
        <begin position="22"/>
        <end position="318"/>
    </location>
</feature>
<dbReference type="EMBL" id="WWEU01000001">
    <property type="protein sequence ID" value="MYM57928.1"/>
    <property type="molecule type" value="Genomic_DNA"/>
</dbReference>